<sequence>MEAEFKRLLAGPRRELDIGIGMVCHLGTGGVADSLRKVAELQRVNVDARERRIHLLVCGGDGTVTWVLSEIEAFMQAHPDVLRHQPPIGVVPMGTGNDLARSLGWDSKFRDSAHVARYVHNALEGTVVELDQWKVTLRPKSLLPPALHSVHGLEHVAYFQNYFSVGMDAQITHGVHLARRDSCGRCCFRAGIGKVCYVVHAPCRCCCCASPTLDLQVNYVPADSHNSAALPMVLGEARQFTMSNINSYGAGRVLFSSEDLERVRPNDGLLEVFTVADPLALGLLSNPLVARSTPFQQARRVEMTLGGGQFFQLDGEPFFVDAECRVTVEHHRKVRLLCPPEGRAGQHAAGGVWRGRQKRAFWRDAAPLVLTPGATPQPRRAAGAQA</sequence>
<dbReference type="Gene3D" id="2.60.200.40">
    <property type="match status" value="1"/>
</dbReference>
<keyword evidence="3 6" id="KW-0547">Nucleotide-binding</keyword>
<comment type="caution">
    <text evidence="8">The sequence shown here is derived from an EMBL/GenBank/DDBJ whole genome shotgun (WGS) entry which is preliminary data.</text>
</comment>
<protein>
    <recommendedName>
        <fullName evidence="6">Diacylglycerol kinase</fullName>
        <shortName evidence="6">DAG kinase</shortName>
        <ecNumber evidence="6">2.7.1.107</ecNumber>
    </recommendedName>
</protein>
<dbReference type="InterPro" id="IPR016064">
    <property type="entry name" value="NAD/diacylglycerol_kinase_sf"/>
</dbReference>
<dbReference type="EMBL" id="CAUYUJ010009180">
    <property type="protein sequence ID" value="CAK0826054.1"/>
    <property type="molecule type" value="Genomic_DNA"/>
</dbReference>
<keyword evidence="2 6" id="KW-0808">Transferase</keyword>
<dbReference type="Pfam" id="PF00609">
    <property type="entry name" value="DAGK_acc"/>
    <property type="match status" value="1"/>
</dbReference>
<dbReference type="Proteomes" id="UP001189429">
    <property type="component" value="Unassembled WGS sequence"/>
</dbReference>
<evidence type="ECO:0000256" key="3">
    <source>
        <dbReference type="ARBA" id="ARBA00022741"/>
    </source>
</evidence>
<dbReference type="InterPro" id="IPR037607">
    <property type="entry name" value="DGK"/>
</dbReference>
<dbReference type="PROSITE" id="PS50146">
    <property type="entry name" value="DAGK"/>
    <property type="match status" value="1"/>
</dbReference>
<keyword evidence="4 6" id="KW-0418">Kinase</keyword>
<reference evidence="8" key="1">
    <citation type="submission" date="2023-10" db="EMBL/GenBank/DDBJ databases">
        <authorList>
            <person name="Chen Y."/>
            <person name="Shah S."/>
            <person name="Dougan E. K."/>
            <person name="Thang M."/>
            <person name="Chan C."/>
        </authorList>
    </citation>
    <scope>NUCLEOTIDE SEQUENCE [LARGE SCALE GENOMIC DNA]</scope>
</reference>
<proteinExistence type="inferred from homology"/>
<keyword evidence="9" id="KW-1185">Reference proteome</keyword>
<dbReference type="PANTHER" id="PTHR11255">
    <property type="entry name" value="DIACYLGLYCEROL KINASE"/>
    <property type="match status" value="1"/>
</dbReference>
<dbReference type="SUPFAM" id="SSF111331">
    <property type="entry name" value="NAD kinase/diacylglycerol kinase-like"/>
    <property type="match status" value="1"/>
</dbReference>
<accession>A0ABN9S379</accession>
<dbReference type="Pfam" id="PF00781">
    <property type="entry name" value="DAGK_cat"/>
    <property type="match status" value="1"/>
</dbReference>
<organism evidence="8 9">
    <name type="scientific">Prorocentrum cordatum</name>
    <dbReference type="NCBI Taxonomy" id="2364126"/>
    <lineage>
        <taxon>Eukaryota</taxon>
        <taxon>Sar</taxon>
        <taxon>Alveolata</taxon>
        <taxon>Dinophyceae</taxon>
        <taxon>Prorocentrales</taxon>
        <taxon>Prorocentraceae</taxon>
        <taxon>Prorocentrum</taxon>
    </lineage>
</organism>
<name>A0ABN9S379_9DINO</name>
<evidence type="ECO:0000259" key="7">
    <source>
        <dbReference type="PROSITE" id="PS50146"/>
    </source>
</evidence>
<dbReference type="InterPro" id="IPR000756">
    <property type="entry name" value="Diacylglycerol_kin_accessory"/>
</dbReference>
<dbReference type="SMART" id="SM00045">
    <property type="entry name" value="DAGKa"/>
    <property type="match status" value="1"/>
</dbReference>
<dbReference type="SMART" id="SM00046">
    <property type="entry name" value="DAGKc"/>
    <property type="match status" value="1"/>
</dbReference>
<dbReference type="EC" id="2.7.1.107" evidence="6"/>
<dbReference type="InterPro" id="IPR001206">
    <property type="entry name" value="Diacylglycerol_kinase_cat_dom"/>
</dbReference>
<evidence type="ECO:0000313" key="8">
    <source>
        <dbReference type="EMBL" id="CAK0826054.1"/>
    </source>
</evidence>
<evidence type="ECO:0000256" key="4">
    <source>
        <dbReference type="ARBA" id="ARBA00022777"/>
    </source>
</evidence>
<comment type="catalytic activity">
    <reaction evidence="6">
        <text>a 1,2-diacyl-sn-glycerol + ATP = a 1,2-diacyl-sn-glycero-3-phosphate + ADP + H(+)</text>
        <dbReference type="Rhea" id="RHEA:10272"/>
        <dbReference type="ChEBI" id="CHEBI:15378"/>
        <dbReference type="ChEBI" id="CHEBI:17815"/>
        <dbReference type="ChEBI" id="CHEBI:30616"/>
        <dbReference type="ChEBI" id="CHEBI:58608"/>
        <dbReference type="ChEBI" id="CHEBI:456216"/>
        <dbReference type="EC" id="2.7.1.107"/>
    </reaction>
</comment>
<feature type="domain" description="DAGKc" evidence="7">
    <location>
        <begin position="1"/>
        <end position="139"/>
    </location>
</feature>
<evidence type="ECO:0000256" key="1">
    <source>
        <dbReference type="ARBA" id="ARBA00009280"/>
    </source>
</evidence>
<comment type="similarity">
    <text evidence="1 6">Belongs to the eukaryotic diacylglycerol kinase family.</text>
</comment>
<gene>
    <name evidence="8" type="ORF">PCOR1329_LOCUS26016</name>
</gene>
<evidence type="ECO:0000256" key="6">
    <source>
        <dbReference type="RuleBase" id="RU361128"/>
    </source>
</evidence>
<dbReference type="InterPro" id="IPR017438">
    <property type="entry name" value="ATP-NAD_kinase_N"/>
</dbReference>
<keyword evidence="5 6" id="KW-0067">ATP-binding</keyword>
<evidence type="ECO:0000256" key="5">
    <source>
        <dbReference type="ARBA" id="ARBA00022840"/>
    </source>
</evidence>
<evidence type="ECO:0000256" key="2">
    <source>
        <dbReference type="ARBA" id="ARBA00022679"/>
    </source>
</evidence>
<dbReference type="Gene3D" id="3.40.50.10330">
    <property type="entry name" value="Probable inorganic polyphosphate/atp-NAD kinase, domain 1"/>
    <property type="match status" value="1"/>
</dbReference>
<evidence type="ECO:0000313" key="9">
    <source>
        <dbReference type="Proteomes" id="UP001189429"/>
    </source>
</evidence>